<comment type="caution">
    <text evidence="1">The sequence shown here is derived from an EMBL/GenBank/DDBJ whole genome shotgun (WGS) entry which is preliminary data.</text>
</comment>
<dbReference type="AlphaFoldDB" id="A0AAD8EBM1"/>
<dbReference type="EMBL" id="JASPKZ010007428">
    <property type="protein sequence ID" value="KAJ9584353.1"/>
    <property type="molecule type" value="Genomic_DNA"/>
</dbReference>
<name>A0AAD8EBM1_DIPPU</name>
<feature type="non-terminal residue" evidence="1">
    <location>
        <position position="68"/>
    </location>
</feature>
<proteinExistence type="predicted"/>
<accession>A0AAD8EBM1</accession>
<reference evidence="1" key="1">
    <citation type="journal article" date="2023" name="IScience">
        <title>Live-bearing cockroach genome reveals convergent evolutionary mechanisms linked to viviparity in insects and beyond.</title>
        <authorList>
            <person name="Fouks B."/>
            <person name="Harrison M.C."/>
            <person name="Mikhailova A.A."/>
            <person name="Marchal E."/>
            <person name="English S."/>
            <person name="Carruthers M."/>
            <person name="Jennings E.C."/>
            <person name="Chiamaka E.L."/>
            <person name="Frigard R.A."/>
            <person name="Pippel M."/>
            <person name="Attardo G.M."/>
            <person name="Benoit J.B."/>
            <person name="Bornberg-Bauer E."/>
            <person name="Tobe S.S."/>
        </authorList>
    </citation>
    <scope>NUCLEOTIDE SEQUENCE</scope>
    <source>
        <strain evidence="1">Stay&amp;Tobe</strain>
    </source>
</reference>
<protein>
    <submittedName>
        <fullName evidence="1">Uncharacterized protein</fullName>
    </submittedName>
</protein>
<evidence type="ECO:0000313" key="2">
    <source>
        <dbReference type="Proteomes" id="UP001233999"/>
    </source>
</evidence>
<dbReference type="Proteomes" id="UP001233999">
    <property type="component" value="Unassembled WGS sequence"/>
</dbReference>
<keyword evidence="2" id="KW-1185">Reference proteome</keyword>
<evidence type="ECO:0000313" key="1">
    <source>
        <dbReference type="EMBL" id="KAJ9584353.1"/>
    </source>
</evidence>
<gene>
    <name evidence="1" type="ORF">L9F63_021312</name>
</gene>
<feature type="non-terminal residue" evidence="1">
    <location>
        <position position="1"/>
    </location>
</feature>
<organism evidence="1 2">
    <name type="scientific">Diploptera punctata</name>
    <name type="common">Pacific beetle cockroach</name>
    <dbReference type="NCBI Taxonomy" id="6984"/>
    <lineage>
        <taxon>Eukaryota</taxon>
        <taxon>Metazoa</taxon>
        <taxon>Ecdysozoa</taxon>
        <taxon>Arthropoda</taxon>
        <taxon>Hexapoda</taxon>
        <taxon>Insecta</taxon>
        <taxon>Pterygota</taxon>
        <taxon>Neoptera</taxon>
        <taxon>Polyneoptera</taxon>
        <taxon>Dictyoptera</taxon>
        <taxon>Blattodea</taxon>
        <taxon>Blaberoidea</taxon>
        <taxon>Blaberidae</taxon>
        <taxon>Diplopterinae</taxon>
        <taxon>Diploptera</taxon>
    </lineage>
</organism>
<sequence>DNDEVESVFIAPPNSNVLTENVTRSCAFFELVRIEWHIQPSLLGAIYAVVTVKQSNQRYTNTSIYPPK</sequence>
<reference evidence="1" key="2">
    <citation type="submission" date="2023-05" db="EMBL/GenBank/DDBJ databases">
        <authorList>
            <person name="Fouks B."/>
        </authorList>
    </citation>
    <scope>NUCLEOTIDE SEQUENCE</scope>
    <source>
        <strain evidence="1">Stay&amp;Tobe</strain>
        <tissue evidence="1">Testes</tissue>
    </source>
</reference>